<gene>
    <name evidence="4" type="primary">ADAMTS6_4</name>
    <name evidence="4" type="ORF">EYF80_021672</name>
</gene>
<comment type="subcellular location">
    <subcellularLocation>
        <location evidence="1">Secreted</location>
    </subcellularLocation>
</comment>
<keyword evidence="2" id="KW-0964">Secreted</keyword>
<keyword evidence="4" id="KW-0401">Integrin</keyword>
<sequence>MMMNVSDDITAHDCLHLCVWATVPRLLQLSETLKSEADDYYINGAWTIDWPRKFDIAGTAFHYKRPSDEPESLGALGATTEILIVMVLLQEQNMGIRYKFNVPIQRTGSGDNEVGFSWHHLPWSECSATCAGGSVSSSSSRASDLLRWFIGDWSECGKTCDGGMRTRTVVCIRRIGPAEEETLKDTHCLTHRPIERESCNNQSCPPKWVPLDWSECTPKCGPGFKHRIALCKSSDLAKTFPPAHCPGHNKPPVRIRCSLGRCPPPRWIPVVLFLGSHLTMSALPPI</sequence>
<dbReference type="Pfam" id="PF19030">
    <property type="entry name" value="TSP1_ADAMTS"/>
    <property type="match status" value="2"/>
</dbReference>
<accession>A0A4Z2HQS2</accession>
<evidence type="ECO:0000256" key="2">
    <source>
        <dbReference type="ARBA" id="ARBA00022525"/>
    </source>
</evidence>
<dbReference type="PANTHER" id="PTHR13723">
    <property type="entry name" value="ADAMTS A DISINTEGRIN AND METALLOPROTEASE WITH THROMBOSPONDIN MOTIFS PROTEASE"/>
    <property type="match status" value="1"/>
</dbReference>
<dbReference type="GO" id="GO:0005576">
    <property type="term" value="C:extracellular region"/>
    <property type="evidence" value="ECO:0007669"/>
    <property type="project" value="UniProtKB-SubCell"/>
</dbReference>
<feature type="domain" description="ADAMTS/ADAMTS-like Spacer 1" evidence="3">
    <location>
        <begin position="33"/>
        <end position="103"/>
    </location>
</feature>
<dbReference type="GO" id="GO:0007229">
    <property type="term" value="P:integrin-mediated signaling pathway"/>
    <property type="evidence" value="ECO:0007669"/>
    <property type="project" value="UniProtKB-KW"/>
</dbReference>
<dbReference type="SUPFAM" id="SSF82895">
    <property type="entry name" value="TSP-1 type 1 repeat"/>
    <property type="match status" value="2"/>
</dbReference>
<dbReference type="GO" id="GO:0031012">
    <property type="term" value="C:extracellular matrix"/>
    <property type="evidence" value="ECO:0007669"/>
    <property type="project" value="TreeGrafter"/>
</dbReference>
<dbReference type="EMBL" id="SRLO01000194">
    <property type="protein sequence ID" value="TNN68189.1"/>
    <property type="molecule type" value="Genomic_DNA"/>
</dbReference>
<evidence type="ECO:0000313" key="5">
    <source>
        <dbReference type="Proteomes" id="UP000314294"/>
    </source>
</evidence>
<comment type="caution">
    <text evidence="4">The sequence shown here is derived from an EMBL/GenBank/DDBJ whole genome shotgun (WGS) entry which is preliminary data.</text>
</comment>
<dbReference type="SMART" id="SM00209">
    <property type="entry name" value="TSP1"/>
    <property type="match status" value="2"/>
</dbReference>
<protein>
    <submittedName>
        <fullName evidence="4">A disintegrin and metalloproteinase with thrombospondin motifs 6</fullName>
    </submittedName>
</protein>
<keyword evidence="5" id="KW-1185">Reference proteome</keyword>
<dbReference type="InterPro" id="IPR000884">
    <property type="entry name" value="TSP1_rpt"/>
</dbReference>
<dbReference type="GO" id="GO:0004222">
    <property type="term" value="F:metalloendopeptidase activity"/>
    <property type="evidence" value="ECO:0007669"/>
    <property type="project" value="TreeGrafter"/>
</dbReference>
<dbReference type="GO" id="GO:0006508">
    <property type="term" value="P:proteolysis"/>
    <property type="evidence" value="ECO:0007669"/>
    <property type="project" value="TreeGrafter"/>
</dbReference>
<evidence type="ECO:0000256" key="1">
    <source>
        <dbReference type="ARBA" id="ARBA00004613"/>
    </source>
</evidence>
<dbReference type="GO" id="GO:0030198">
    <property type="term" value="P:extracellular matrix organization"/>
    <property type="evidence" value="ECO:0007669"/>
    <property type="project" value="TreeGrafter"/>
</dbReference>
<proteinExistence type="predicted"/>
<name>A0A4Z2HQS2_9TELE</name>
<dbReference type="AlphaFoldDB" id="A0A4Z2HQS2"/>
<reference evidence="4 5" key="1">
    <citation type="submission" date="2019-03" db="EMBL/GenBank/DDBJ databases">
        <title>First draft genome of Liparis tanakae, snailfish: a comprehensive survey of snailfish specific genes.</title>
        <authorList>
            <person name="Kim W."/>
            <person name="Song I."/>
            <person name="Jeong J.-H."/>
            <person name="Kim D."/>
            <person name="Kim S."/>
            <person name="Ryu S."/>
            <person name="Song J.Y."/>
            <person name="Lee S.K."/>
        </authorList>
    </citation>
    <scope>NUCLEOTIDE SEQUENCE [LARGE SCALE GENOMIC DNA]</scope>
    <source>
        <tissue evidence="4">Muscle</tissue>
    </source>
</reference>
<organism evidence="4 5">
    <name type="scientific">Liparis tanakae</name>
    <name type="common">Tanaka's snailfish</name>
    <dbReference type="NCBI Taxonomy" id="230148"/>
    <lineage>
        <taxon>Eukaryota</taxon>
        <taxon>Metazoa</taxon>
        <taxon>Chordata</taxon>
        <taxon>Craniata</taxon>
        <taxon>Vertebrata</taxon>
        <taxon>Euteleostomi</taxon>
        <taxon>Actinopterygii</taxon>
        <taxon>Neopterygii</taxon>
        <taxon>Teleostei</taxon>
        <taxon>Neoteleostei</taxon>
        <taxon>Acanthomorphata</taxon>
        <taxon>Eupercaria</taxon>
        <taxon>Perciformes</taxon>
        <taxon>Cottioidei</taxon>
        <taxon>Cottales</taxon>
        <taxon>Liparidae</taxon>
        <taxon>Liparis</taxon>
    </lineage>
</organism>
<evidence type="ECO:0000313" key="4">
    <source>
        <dbReference type="EMBL" id="TNN68189.1"/>
    </source>
</evidence>
<dbReference type="Gene3D" id="2.20.100.10">
    <property type="entry name" value="Thrombospondin type-1 (TSP1) repeat"/>
    <property type="match status" value="2"/>
</dbReference>
<evidence type="ECO:0000259" key="3">
    <source>
        <dbReference type="Pfam" id="PF05986"/>
    </source>
</evidence>
<dbReference type="InterPro" id="IPR036383">
    <property type="entry name" value="TSP1_rpt_sf"/>
</dbReference>
<dbReference type="Pfam" id="PF05986">
    <property type="entry name" value="ADAMTS_spacer1"/>
    <property type="match status" value="1"/>
</dbReference>
<dbReference type="Proteomes" id="UP000314294">
    <property type="component" value="Unassembled WGS sequence"/>
</dbReference>
<dbReference type="OrthoDB" id="10035764at2759"/>
<dbReference type="Gene3D" id="2.60.120.830">
    <property type="match status" value="1"/>
</dbReference>
<dbReference type="InterPro" id="IPR010294">
    <property type="entry name" value="ADAMTS_spacer1"/>
</dbReference>
<dbReference type="InterPro" id="IPR050439">
    <property type="entry name" value="ADAMTS_ADAMTS-like"/>
</dbReference>
<dbReference type="PANTHER" id="PTHR13723:SF27">
    <property type="entry name" value="A DISINTEGRIN AND METALLOPROTEINASE WITH THROMBOSPONDIN MOTIFS 6"/>
    <property type="match status" value="1"/>
</dbReference>
<dbReference type="Pfam" id="PF00090">
    <property type="entry name" value="TSP_1"/>
    <property type="match status" value="1"/>
</dbReference>
<dbReference type="PROSITE" id="PS50092">
    <property type="entry name" value="TSP1"/>
    <property type="match status" value="2"/>
</dbReference>